<feature type="chain" id="PRO_5004522087" description="DDE Tnp4 domain-containing protein" evidence="8">
    <location>
        <begin position="20"/>
        <end position="208"/>
    </location>
</feature>
<keyword evidence="4" id="KW-0540">Nuclease</keyword>
<evidence type="ECO:0000256" key="7">
    <source>
        <dbReference type="ARBA" id="ARBA00023242"/>
    </source>
</evidence>
<accession>S4PF13</accession>
<dbReference type="GO" id="GO:0005634">
    <property type="term" value="C:nucleus"/>
    <property type="evidence" value="ECO:0007669"/>
    <property type="project" value="UniProtKB-SubCell"/>
</dbReference>
<comment type="subcellular location">
    <subcellularLocation>
        <location evidence="2">Nucleus</location>
    </subcellularLocation>
</comment>
<dbReference type="EMBL" id="GAIX01006810">
    <property type="protein sequence ID" value="JAA85750.1"/>
    <property type="molecule type" value="Transcribed_RNA"/>
</dbReference>
<evidence type="ECO:0000256" key="2">
    <source>
        <dbReference type="ARBA" id="ARBA00004123"/>
    </source>
</evidence>
<dbReference type="Pfam" id="PF13359">
    <property type="entry name" value="DDE_Tnp_4"/>
    <property type="match status" value="1"/>
</dbReference>
<keyword evidence="6" id="KW-0378">Hydrolase</keyword>
<evidence type="ECO:0000256" key="4">
    <source>
        <dbReference type="ARBA" id="ARBA00022722"/>
    </source>
</evidence>
<evidence type="ECO:0000256" key="8">
    <source>
        <dbReference type="SAM" id="SignalP"/>
    </source>
</evidence>
<feature type="signal peptide" evidence="8">
    <location>
        <begin position="1"/>
        <end position="19"/>
    </location>
</feature>
<comment type="cofactor">
    <cofactor evidence="1">
        <name>a divalent metal cation</name>
        <dbReference type="ChEBI" id="CHEBI:60240"/>
    </cofactor>
</comment>
<evidence type="ECO:0000256" key="1">
    <source>
        <dbReference type="ARBA" id="ARBA00001968"/>
    </source>
</evidence>
<evidence type="ECO:0000259" key="9">
    <source>
        <dbReference type="Pfam" id="PF13359"/>
    </source>
</evidence>
<dbReference type="PANTHER" id="PTHR22930:SF269">
    <property type="entry name" value="NUCLEASE HARBI1-LIKE PROTEIN"/>
    <property type="match status" value="1"/>
</dbReference>
<reference evidence="10" key="2">
    <citation type="submission" date="2013-05" db="EMBL/GenBank/DDBJ databases">
        <authorList>
            <person name="Carter J.-M."/>
            <person name="Baker S.C."/>
            <person name="Pink R."/>
            <person name="Carter D.R.F."/>
            <person name="Collins A."/>
            <person name="Tomlin J."/>
            <person name="Gibbs M."/>
            <person name="Breuker C.J."/>
        </authorList>
    </citation>
    <scope>NUCLEOTIDE SEQUENCE</scope>
    <source>
        <tissue evidence="10">Ovary</tissue>
    </source>
</reference>
<protein>
    <recommendedName>
        <fullName evidence="9">DDE Tnp4 domain-containing protein</fullName>
    </recommendedName>
</protein>
<sequence length="208" mass="24485">MCFNYKSFFSLVLLAICDSNYKFVMVDIGAFGKFSDSSIFQNSVFYEKMQKNQLDIPEPQPISQSSETCIPYVFVGDEAFALSMNLMRPYAKKDLDETKRTFNYRLSRARRYVECSFGIYANKWRIFHRPLNVQFALAKDIIKATCVLHNFVRDRDGYCFDDSLSCPLPENVTQEGLRRNNKTALRYRELFAEYFMTDGKLEWQRNMI</sequence>
<evidence type="ECO:0000313" key="10">
    <source>
        <dbReference type="EMBL" id="JAA85750.1"/>
    </source>
</evidence>
<dbReference type="AlphaFoldDB" id="S4PF13"/>
<comment type="similarity">
    <text evidence="3">Belongs to the HARBI1 family.</text>
</comment>
<dbReference type="GO" id="GO:0046872">
    <property type="term" value="F:metal ion binding"/>
    <property type="evidence" value="ECO:0007669"/>
    <property type="project" value="UniProtKB-KW"/>
</dbReference>
<reference evidence="10" key="1">
    <citation type="journal article" date="2013" name="BMC Genomics">
        <title>Unscrambling butterfly oogenesis.</title>
        <authorList>
            <person name="Carter J.M."/>
            <person name="Baker S.C."/>
            <person name="Pink R."/>
            <person name="Carter D.R."/>
            <person name="Collins A."/>
            <person name="Tomlin J."/>
            <person name="Gibbs M."/>
            <person name="Breuker C.J."/>
        </authorList>
    </citation>
    <scope>NUCLEOTIDE SEQUENCE</scope>
    <source>
        <tissue evidence="10">Ovary</tissue>
    </source>
</reference>
<evidence type="ECO:0000256" key="5">
    <source>
        <dbReference type="ARBA" id="ARBA00022723"/>
    </source>
</evidence>
<dbReference type="InterPro" id="IPR027806">
    <property type="entry name" value="HARBI1_dom"/>
</dbReference>
<evidence type="ECO:0000256" key="3">
    <source>
        <dbReference type="ARBA" id="ARBA00006958"/>
    </source>
</evidence>
<keyword evidence="8" id="KW-0732">Signal</keyword>
<proteinExistence type="inferred from homology"/>
<dbReference type="GO" id="GO:0016787">
    <property type="term" value="F:hydrolase activity"/>
    <property type="evidence" value="ECO:0007669"/>
    <property type="project" value="UniProtKB-KW"/>
</dbReference>
<dbReference type="PANTHER" id="PTHR22930">
    <property type="match status" value="1"/>
</dbReference>
<dbReference type="GO" id="GO:0004518">
    <property type="term" value="F:nuclease activity"/>
    <property type="evidence" value="ECO:0007669"/>
    <property type="project" value="UniProtKB-KW"/>
</dbReference>
<feature type="domain" description="DDE Tnp4" evidence="9">
    <location>
        <begin position="3"/>
        <end position="150"/>
    </location>
</feature>
<keyword evidence="5" id="KW-0479">Metal-binding</keyword>
<dbReference type="InterPro" id="IPR045249">
    <property type="entry name" value="HARBI1-like"/>
</dbReference>
<name>S4PF13_9NEOP</name>
<organism evidence="10">
    <name type="scientific">Pararge aegeria</name>
    <name type="common">speckled wood butterfly</name>
    <dbReference type="NCBI Taxonomy" id="116150"/>
    <lineage>
        <taxon>Eukaryota</taxon>
        <taxon>Metazoa</taxon>
        <taxon>Ecdysozoa</taxon>
        <taxon>Arthropoda</taxon>
        <taxon>Hexapoda</taxon>
        <taxon>Insecta</taxon>
        <taxon>Pterygota</taxon>
        <taxon>Neoptera</taxon>
        <taxon>Endopterygota</taxon>
        <taxon>Lepidoptera</taxon>
        <taxon>Glossata</taxon>
        <taxon>Ditrysia</taxon>
        <taxon>Papilionoidea</taxon>
        <taxon>Nymphalidae</taxon>
        <taxon>Satyrinae</taxon>
        <taxon>Satyrini</taxon>
        <taxon>Parargina</taxon>
        <taxon>Pararge</taxon>
    </lineage>
</organism>
<keyword evidence="7" id="KW-0539">Nucleus</keyword>
<evidence type="ECO:0000256" key="6">
    <source>
        <dbReference type="ARBA" id="ARBA00022801"/>
    </source>
</evidence>